<dbReference type="AlphaFoldDB" id="A0A5S9Y4L5"/>
<sequence length="260" mass="29645">MTLQGSSGVNNGGYVNQCAACRHQRRRCTPDCFFRPYFPAERHQEFQNFHRLHSNTRLQKRLKELGLSPEEQREAMSSIIYESNIRSQFPVGGCHEYIFHLRTQIALVTAELLRTRAQITAAFFNPTAVSFFNSAANNFLDPSSAVNPFRNLTANNDDGTIEFLSGGGYCGNFVHEECVTETRPLILVGSNLSHANANENDVNLEALEQEQLGGAPRNNDIERVFREFFTDEEIMSLLEAQVSRHKWYVFRFPHFITCTI</sequence>
<dbReference type="InterPro" id="IPR004883">
    <property type="entry name" value="LOB"/>
</dbReference>
<gene>
    <name evidence="3" type="ORF">C24_LOCUS22166</name>
</gene>
<organism evidence="3 4">
    <name type="scientific">Arabidopsis thaliana</name>
    <name type="common">Mouse-ear cress</name>
    <dbReference type="NCBI Taxonomy" id="3702"/>
    <lineage>
        <taxon>Eukaryota</taxon>
        <taxon>Viridiplantae</taxon>
        <taxon>Streptophyta</taxon>
        <taxon>Embryophyta</taxon>
        <taxon>Tracheophyta</taxon>
        <taxon>Spermatophyta</taxon>
        <taxon>Magnoliopsida</taxon>
        <taxon>eudicotyledons</taxon>
        <taxon>Gunneridae</taxon>
        <taxon>Pentapetalae</taxon>
        <taxon>rosids</taxon>
        <taxon>malvids</taxon>
        <taxon>Brassicales</taxon>
        <taxon>Brassicaceae</taxon>
        <taxon>Camelineae</taxon>
        <taxon>Arabidopsis</taxon>
    </lineage>
</organism>
<evidence type="ECO:0000259" key="2">
    <source>
        <dbReference type="PROSITE" id="PS50891"/>
    </source>
</evidence>
<dbReference type="ExpressionAtlas" id="A0A5S9Y4L5">
    <property type="expression patterns" value="baseline and differential"/>
</dbReference>
<dbReference type="Proteomes" id="UP000434276">
    <property type="component" value="Unassembled WGS sequence"/>
</dbReference>
<name>A0A5S9Y4L5_ARATH</name>
<dbReference type="PROSITE" id="PS50891">
    <property type="entry name" value="LOB"/>
    <property type="match status" value="1"/>
</dbReference>
<feature type="domain" description="LOB" evidence="2">
    <location>
        <begin position="16"/>
        <end position="119"/>
    </location>
</feature>
<evidence type="ECO:0000256" key="1">
    <source>
        <dbReference type="ARBA" id="ARBA00005474"/>
    </source>
</evidence>
<evidence type="ECO:0000313" key="3">
    <source>
        <dbReference type="EMBL" id="CAA0402690.1"/>
    </source>
</evidence>
<reference evidence="3 4" key="1">
    <citation type="submission" date="2019-12" db="EMBL/GenBank/DDBJ databases">
        <authorList>
            <person name="Jiao W.-B."/>
            <person name="Schneeberger K."/>
        </authorList>
    </citation>
    <scope>NUCLEOTIDE SEQUENCE [LARGE SCALE GENOMIC DNA]</scope>
    <source>
        <strain evidence="4">cv. C24</strain>
    </source>
</reference>
<evidence type="ECO:0000313" key="4">
    <source>
        <dbReference type="Proteomes" id="UP000434276"/>
    </source>
</evidence>
<protein>
    <recommendedName>
        <fullName evidence="2">LOB domain-containing protein</fullName>
    </recommendedName>
</protein>
<comment type="similarity">
    <text evidence="1">Belongs to the LOB domain-containing protein family.</text>
</comment>
<dbReference type="OrthoDB" id="1937566at2759"/>
<proteinExistence type="inferred from homology"/>
<accession>A0A5S9Y4L5</accession>
<dbReference type="Pfam" id="PF03195">
    <property type="entry name" value="LOB"/>
    <property type="match status" value="1"/>
</dbReference>
<dbReference type="PANTHER" id="PTHR31301:SF21">
    <property type="entry name" value="LOB DOMAIN-CONTAINING PROTEIN 27-RELATED"/>
    <property type="match status" value="1"/>
</dbReference>
<dbReference type="PANTHER" id="PTHR31301">
    <property type="entry name" value="LOB DOMAIN-CONTAINING PROTEIN 4-RELATED"/>
    <property type="match status" value="1"/>
</dbReference>
<dbReference type="EMBL" id="CACSHJ010000096">
    <property type="protein sequence ID" value="CAA0402690.1"/>
    <property type="molecule type" value="Genomic_DNA"/>
</dbReference>